<dbReference type="EMBL" id="FOYI01000003">
    <property type="protein sequence ID" value="SFR04215.1"/>
    <property type="molecule type" value="Genomic_DNA"/>
</dbReference>
<dbReference type="OrthoDB" id="7866618at2"/>
<protein>
    <submittedName>
        <fullName evidence="1">Uncharacterized membrane protein YebE, DUF533 family</fullName>
    </submittedName>
</protein>
<dbReference type="InterPro" id="IPR029024">
    <property type="entry name" value="TerB-like"/>
</dbReference>
<dbReference type="InterPro" id="IPR007486">
    <property type="entry name" value="YebE"/>
</dbReference>
<name>A0A1I6DFI9_9RHOB</name>
<reference evidence="1 2" key="1">
    <citation type="submission" date="2016-10" db="EMBL/GenBank/DDBJ databases">
        <authorList>
            <person name="de Groot N.N."/>
        </authorList>
    </citation>
    <scope>NUCLEOTIDE SEQUENCE [LARGE SCALE GENOMIC DNA]</scope>
    <source>
        <strain evidence="2">KMM 9023,NRIC 0796,JCM 17311,KCTC 23692</strain>
    </source>
</reference>
<gene>
    <name evidence="1" type="ORF">SAMN04515673_103137</name>
</gene>
<accession>A0A1I6DFI9</accession>
<proteinExistence type="predicted"/>
<dbReference type="RefSeq" id="WP_092077923.1">
    <property type="nucleotide sequence ID" value="NZ_FOYI01000003.1"/>
</dbReference>
<evidence type="ECO:0000313" key="2">
    <source>
        <dbReference type="Proteomes" id="UP000199302"/>
    </source>
</evidence>
<dbReference type="STRING" id="871652.SAMN04515673_103137"/>
<dbReference type="CDD" id="cd07178">
    <property type="entry name" value="terB_like_YebE"/>
    <property type="match status" value="1"/>
</dbReference>
<dbReference type="Proteomes" id="UP000199302">
    <property type="component" value="Unassembled WGS sequence"/>
</dbReference>
<dbReference type="Pfam" id="PF04391">
    <property type="entry name" value="DUF533"/>
    <property type="match status" value="1"/>
</dbReference>
<keyword evidence="2" id="KW-1185">Reference proteome</keyword>
<dbReference type="SUPFAM" id="SSF158682">
    <property type="entry name" value="TerB-like"/>
    <property type="match status" value="1"/>
</dbReference>
<organism evidence="1 2">
    <name type="scientific">Poseidonocella sedimentorum</name>
    <dbReference type="NCBI Taxonomy" id="871652"/>
    <lineage>
        <taxon>Bacteria</taxon>
        <taxon>Pseudomonadati</taxon>
        <taxon>Pseudomonadota</taxon>
        <taxon>Alphaproteobacteria</taxon>
        <taxon>Rhodobacterales</taxon>
        <taxon>Roseobacteraceae</taxon>
        <taxon>Poseidonocella</taxon>
    </lineage>
</organism>
<dbReference type="Gene3D" id="1.10.3680.10">
    <property type="entry name" value="TerB-like"/>
    <property type="match status" value="1"/>
</dbReference>
<sequence>MSLLGTLTKVAIGYAAAKGVSHLSKGDGLRGIMDQVTRTMGKTGVAGTGRGTPAFGGFGEAGARMQDMFTGMMGGGARSSDQGAPADTAGNGGLGALMGAFGSGQGGAGLAGLLAAAGGMVATGQARTQETLSAIGAEPVNAEMEAQSGLMLRAMFQSVKADGRIDKDEQAQIMAFLGDDATEADTTFLRTQLAAPIDIESLAGDTPAHLAPQVYAASLMTIRVDTEAEQQYLRDLAEALGLDAATVAALHTQMGAPAI</sequence>
<evidence type="ECO:0000313" key="1">
    <source>
        <dbReference type="EMBL" id="SFR04215.1"/>
    </source>
</evidence>
<dbReference type="AlphaFoldDB" id="A0A1I6DFI9"/>